<protein>
    <submittedName>
        <fullName evidence="2">Uncharacterized protein</fullName>
    </submittedName>
</protein>
<feature type="compositionally biased region" description="Polar residues" evidence="1">
    <location>
        <begin position="31"/>
        <end position="40"/>
    </location>
</feature>
<dbReference type="Proteomes" id="UP001187192">
    <property type="component" value="Unassembled WGS sequence"/>
</dbReference>
<dbReference type="EMBL" id="BTGU01000005">
    <property type="protein sequence ID" value="GMN35383.1"/>
    <property type="molecule type" value="Genomic_DNA"/>
</dbReference>
<organism evidence="2 3">
    <name type="scientific">Ficus carica</name>
    <name type="common">Common fig</name>
    <dbReference type="NCBI Taxonomy" id="3494"/>
    <lineage>
        <taxon>Eukaryota</taxon>
        <taxon>Viridiplantae</taxon>
        <taxon>Streptophyta</taxon>
        <taxon>Embryophyta</taxon>
        <taxon>Tracheophyta</taxon>
        <taxon>Spermatophyta</taxon>
        <taxon>Magnoliopsida</taxon>
        <taxon>eudicotyledons</taxon>
        <taxon>Gunneridae</taxon>
        <taxon>Pentapetalae</taxon>
        <taxon>rosids</taxon>
        <taxon>fabids</taxon>
        <taxon>Rosales</taxon>
        <taxon>Moraceae</taxon>
        <taxon>Ficeae</taxon>
        <taxon>Ficus</taxon>
    </lineage>
</organism>
<dbReference type="PANTHER" id="PTHR35324:SF4">
    <property type="entry name" value="EXPRESSED PROTEIN"/>
    <property type="match status" value="1"/>
</dbReference>
<feature type="region of interest" description="Disordered" evidence="1">
    <location>
        <begin position="1"/>
        <end position="40"/>
    </location>
</feature>
<proteinExistence type="predicted"/>
<dbReference type="AlphaFoldDB" id="A0AA87ZXQ4"/>
<evidence type="ECO:0000256" key="1">
    <source>
        <dbReference type="SAM" id="MobiDB-lite"/>
    </source>
</evidence>
<accession>A0AA87ZXQ4</accession>
<keyword evidence="3" id="KW-1185">Reference proteome</keyword>
<evidence type="ECO:0000313" key="2">
    <source>
        <dbReference type="EMBL" id="GMN35383.1"/>
    </source>
</evidence>
<gene>
    <name evidence="2" type="ORF">TIFTF001_005265</name>
</gene>
<evidence type="ECO:0000313" key="3">
    <source>
        <dbReference type="Proteomes" id="UP001187192"/>
    </source>
</evidence>
<feature type="region of interest" description="Disordered" evidence="1">
    <location>
        <begin position="76"/>
        <end position="97"/>
    </location>
</feature>
<reference evidence="2" key="1">
    <citation type="submission" date="2023-07" db="EMBL/GenBank/DDBJ databases">
        <title>draft genome sequence of fig (Ficus carica).</title>
        <authorList>
            <person name="Takahashi T."/>
            <person name="Nishimura K."/>
        </authorList>
    </citation>
    <scope>NUCLEOTIDE SEQUENCE</scope>
</reference>
<feature type="compositionally biased region" description="Low complexity" evidence="1">
    <location>
        <begin position="8"/>
        <end position="17"/>
    </location>
</feature>
<dbReference type="PANTHER" id="PTHR35324">
    <property type="entry name" value="BNAA08G03750D PROTEIN"/>
    <property type="match status" value="1"/>
</dbReference>
<sequence>MSSQIVTSSSSSSNNNSKLAEDEDQVRVQEQLESTSTETAVTRHLYLKPAHSSQAFDKEAVLHRIRQRKRANKLRTALQDLIRSPTKPNNIDNDSDEVSLPHKIRWVDDAFAAL</sequence>
<comment type="caution">
    <text evidence="2">The sequence shown here is derived from an EMBL/GenBank/DDBJ whole genome shotgun (WGS) entry which is preliminary data.</text>
</comment>
<name>A0AA87ZXQ4_FICCA</name>